<proteinExistence type="evidence at transcript level"/>
<keyword evidence="4 8" id="KW-0560">Oxidoreductase</keyword>
<feature type="chain" id="PRO_5003024354" description="superoxide dismutase" evidence="5">
    <location>
        <begin position="29"/>
        <end position="284"/>
    </location>
</feature>
<dbReference type="EMBL" id="GU134344">
    <property type="protein sequence ID" value="ACZ37254.1"/>
    <property type="molecule type" value="mRNA"/>
</dbReference>
<dbReference type="SUPFAM" id="SSF46609">
    <property type="entry name" value="Fe,Mn superoxide dismutase (SOD), N-terminal domain"/>
    <property type="match status" value="1"/>
</dbReference>
<comment type="similarity">
    <text evidence="1">Belongs to the iron/manganese superoxide dismutase family.</text>
</comment>
<keyword evidence="3" id="KW-0479">Metal-binding</keyword>
<dbReference type="PANTHER" id="PTHR43595">
    <property type="entry name" value="37S RIBOSOMAL PROTEIN S26, MITOCHONDRIAL"/>
    <property type="match status" value="1"/>
</dbReference>
<reference evidence="8" key="1">
    <citation type="submission" date="2009-10" db="EMBL/GenBank/DDBJ databases">
        <authorList>
            <person name="Page D."/>
            <person name="Allen M."/>
            <person name="Urzica E."/>
            <person name="Merchant S."/>
        </authorList>
    </citation>
    <scope>NUCLEOTIDE SEQUENCE</scope>
    <source>
        <strain evidence="8">CC425</strain>
    </source>
</reference>
<evidence type="ECO:0000256" key="5">
    <source>
        <dbReference type="SAM" id="SignalP"/>
    </source>
</evidence>
<dbReference type="Pfam" id="PF02777">
    <property type="entry name" value="Sod_Fe_C"/>
    <property type="match status" value="1"/>
</dbReference>
<dbReference type="InterPro" id="IPR036314">
    <property type="entry name" value="SOD_C_sf"/>
</dbReference>
<feature type="signal peptide" evidence="5">
    <location>
        <begin position="1"/>
        <end position="28"/>
    </location>
</feature>
<dbReference type="InterPro" id="IPR019833">
    <property type="entry name" value="Mn/Fe_SOD_BS"/>
</dbReference>
<feature type="domain" description="Manganese/iron superoxide dismutase N-terminal" evidence="6">
    <location>
        <begin position="59"/>
        <end position="150"/>
    </location>
</feature>
<dbReference type="InterPro" id="IPR019831">
    <property type="entry name" value="Mn/Fe_SOD_N"/>
</dbReference>
<dbReference type="EC" id="1.15.1.1" evidence="2"/>
<dbReference type="ExpressionAtlas" id="D1MDV0">
    <property type="expression patterns" value="differential"/>
</dbReference>
<evidence type="ECO:0000259" key="7">
    <source>
        <dbReference type="Pfam" id="PF02777"/>
    </source>
</evidence>
<dbReference type="AlphaFoldDB" id="D1MDV0"/>
<name>D1MDV0_CHLRE</name>
<evidence type="ECO:0000259" key="6">
    <source>
        <dbReference type="Pfam" id="PF00081"/>
    </source>
</evidence>
<evidence type="ECO:0000256" key="3">
    <source>
        <dbReference type="ARBA" id="ARBA00022723"/>
    </source>
</evidence>
<organism evidence="8">
    <name type="scientific">Chlamydomonas reinhardtii</name>
    <name type="common">Chlamydomonas smithii</name>
    <dbReference type="NCBI Taxonomy" id="3055"/>
    <lineage>
        <taxon>Eukaryota</taxon>
        <taxon>Viridiplantae</taxon>
        <taxon>Chlorophyta</taxon>
        <taxon>core chlorophytes</taxon>
        <taxon>Chlorophyceae</taxon>
        <taxon>CS clade</taxon>
        <taxon>Chlamydomonadales</taxon>
        <taxon>Chlamydomonadaceae</taxon>
        <taxon>Chlamydomonas</taxon>
    </lineage>
</organism>
<evidence type="ECO:0000256" key="2">
    <source>
        <dbReference type="ARBA" id="ARBA00012682"/>
    </source>
</evidence>
<sequence length="284" mass="30134">MATMAPPPAASLLLLPLLLLLLPVLAPARELASVGRQLHAAAAAAADDKAPPSTAPAQKFVLEPLPYNYSALEPVISAQIMQLHHDFHDGVEYVGTLNAVLGPLAGSGTATLPDLVGLVGRGALPPDLELVVRNFGGGHWNHQMFWKVMAPPSSANISRDNISPALSAAISGGFGSVDEMLSRFKLLADGHFGSGWAWLCAAGDGGLRLLDTANQDNPLMGVVLKDPCVPILGIDVWEHAYYLQYGPKKPDYTKAWLTIINWQQVSANYDAAKRGDLAFIGTAF</sequence>
<dbReference type="InterPro" id="IPR019832">
    <property type="entry name" value="Mn/Fe_SOD_C"/>
</dbReference>
<dbReference type="SUPFAM" id="SSF54719">
    <property type="entry name" value="Fe,Mn superoxide dismutase (SOD), C-terminal domain"/>
    <property type="match status" value="1"/>
</dbReference>
<dbReference type="InterPro" id="IPR001189">
    <property type="entry name" value="Mn/Fe_SOD"/>
</dbReference>
<keyword evidence="5" id="KW-0732">Signal</keyword>
<dbReference type="Gene3D" id="1.10.287.990">
    <property type="entry name" value="Fe,Mn superoxide dismutase (SOD) domain"/>
    <property type="match status" value="1"/>
</dbReference>
<dbReference type="Pfam" id="PF00081">
    <property type="entry name" value="Sod_Fe_N"/>
    <property type="match status" value="1"/>
</dbReference>
<protein>
    <recommendedName>
        <fullName evidence="2">superoxide dismutase</fullName>
        <ecNumber evidence="2">1.15.1.1</ecNumber>
    </recommendedName>
</protein>
<dbReference type="PROSITE" id="PS00088">
    <property type="entry name" value="SOD_MN"/>
    <property type="match status" value="1"/>
</dbReference>
<reference evidence="8" key="2">
    <citation type="journal article" date="2012" name="Plant Cell">
        <title>Fe Sparing and Fe Recycling Contribute to Increased Superoxide Dismutase Capacity in Iron-Starved Chlamydomonas reinhardtii.</title>
        <authorList>
            <person name="Page M.D."/>
            <person name="Allen M.D."/>
            <person name="Kropat J."/>
            <person name="Urzica E.I."/>
            <person name="Karpowicz S.J."/>
            <person name="Hsieh S.I."/>
            <person name="Loo J.A."/>
            <person name="Merchant S.S."/>
        </authorList>
    </citation>
    <scope>NUCLEOTIDE SEQUENCE</scope>
    <source>
        <strain evidence="8">CC425</strain>
    </source>
</reference>
<dbReference type="PRINTS" id="PR01703">
    <property type="entry name" value="MNSODISMTASE"/>
</dbReference>
<dbReference type="PANTHER" id="PTHR43595:SF2">
    <property type="entry name" value="SMALL RIBOSOMAL SUBUNIT PROTEIN MS42"/>
    <property type="match status" value="1"/>
</dbReference>
<evidence type="ECO:0000256" key="4">
    <source>
        <dbReference type="ARBA" id="ARBA00023002"/>
    </source>
</evidence>
<dbReference type="GO" id="GO:0046872">
    <property type="term" value="F:metal ion binding"/>
    <property type="evidence" value="ECO:0007669"/>
    <property type="project" value="UniProtKB-KW"/>
</dbReference>
<accession>D1MDV0</accession>
<feature type="domain" description="Manganese/iron superoxide dismutase C-terminal" evidence="7">
    <location>
        <begin position="165"/>
        <end position="267"/>
    </location>
</feature>
<dbReference type="GO" id="GO:0004784">
    <property type="term" value="F:superoxide dismutase activity"/>
    <property type="evidence" value="ECO:0007669"/>
    <property type="project" value="UniProtKB-EC"/>
</dbReference>
<gene>
    <name evidence="8" type="primary">MSD4</name>
</gene>
<evidence type="ECO:0000313" key="8">
    <source>
        <dbReference type="EMBL" id="ACZ37254.1"/>
    </source>
</evidence>
<dbReference type="Gene3D" id="3.55.40.20">
    <property type="entry name" value="Iron/manganese superoxide dismutase, C-terminal domain"/>
    <property type="match status" value="1"/>
</dbReference>
<dbReference type="InterPro" id="IPR036324">
    <property type="entry name" value="Mn/Fe_SOD_N_sf"/>
</dbReference>
<evidence type="ECO:0000256" key="1">
    <source>
        <dbReference type="ARBA" id="ARBA00008714"/>
    </source>
</evidence>